<protein>
    <recommendedName>
        <fullName evidence="4">Phosphatidylglycerol/phosphatidylinositol transfer protein</fullName>
    </recommendedName>
</protein>
<dbReference type="GO" id="GO:0032934">
    <property type="term" value="F:sterol binding"/>
    <property type="evidence" value="ECO:0007669"/>
    <property type="project" value="InterPro"/>
</dbReference>
<evidence type="ECO:0000256" key="6">
    <source>
        <dbReference type="ARBA" id="ARBA00022729"/>
    </source>
</evidence>
<dbReference type="AlphaFoldDB" id="A0A3M7GHK7"/>
<evidence type="ECO:0000256" key="7">
    <source>
        <dbReference type="ARBA" id="ARBA00023055"/>
    </source>
</evidence>
<comment type="caution">
    <text evidence="9">The sequence shown here is derived from an EMBL/GenBank/DDBJ whole genome shotgun (WGS) entry which is preliminary data.</text>
</comment>
<dbReference type="SMART" id="SM00737">
    <property type="entry name" value="ML"/>
    <property type="match status" value="1"/>
</dbReference>
<organism evidence="9 10">
    <name type="scientific">Hortaea werneckii</name>
    <name type="common">Black yeast</name>
    <name type="synonym">Cladosporium werneckii</name>
    <dbReference type="NCBI Taxonomy" id="91943"/>
    <lineage>
        <taxon>Eukaryota</taxon>
        <taxon>Fungi</taxon>
        <taxon>Dikarya</taxon>
        <taxon>Ascomycota</taxon>
        <taxon>Pezizomycotina</taxon>
        <taxon>Dothideomycetes</taxon>
        <taxon>Dothideomycetidae</taxon>
        <taxon>Mycosphaerellales</taxon>
        <taxon>Teratosphaeriaceae</taxon>
        <taxon>Hortaea</taxon>
    </lineage>
</organism>
<sequence>MGWLELLQQPPLTSRPHTLLTFTALPPHHHPDNPYVLWITISAMQLLTLTTALLASSATAKSLWGSSPNISPNTDGSLSVPGENPLQHCEDPKNDILTLKSVDLTPNPPKAGQTLQITAKGTLSEDVDKGSEVHLTVKYGLITIIRQTADLCDTITKVDLACPLKKDEQTELTKSVELPKEIPPGKYSVIADVYNADKKKVTCLTATVEFHRKKDGEGVSVGQVVLDEPKQGL</sequence>
<comment type="subunit">
    <text evidence="3">Monomer.</text>
</comment>
<gene>
    <name evidence="9" type="ORF">D0860_07914</name>
</gene>
<dbReference type="VEuPathDB" id="FungiDB:BTJ68_15122"/>
<dbReference type="Pfam" id="PF02221">
    <property type="entry name" value="E1_DerP2_DerF2"/>
    <property type="match status" value="1"/>
</dbReference>
<comment type="function">
    <text evidence="1">Catalyzes the intermembrane transfer of phosphatidylglycerol and phosphatidylinositol.</text>
</comment>
<dbReference type="CDD" id="cd00917">
    <property type="entry name" value="PG-PI_TP"/>
    <property type="match status" value="1"/>
</dbReference>
<evidence type="ECO:0000256" key="5">
    <source>
        <dbReference type="ARBA" id="ARBA00022448"/>
    </source>
</evidence>
<dbReference type="PANTHER" id="PTHR11306:SF0">
    <property type="entry name" value="PHOSPHATIDYLGLYCEROL_PHOSPHATIDYLINOSITOL TRANSFER PROTEIN"/>
    <property type="match status" value="1"/>
</dbReference>
<dbReference type="GO" id="GO:0032366">
    <property type="term" value="P:intracellular sterol transport"/>
    <property type="evidence" value="ECO:0007669"/>
    <property type="project" value="InterPro"/>
</dbReference>
<evidence type="ECO:0000256" key="3">
    <source>
        <dbReference type="ARBA" id="ARBA00011245"/>
    </source>
</evidence>
<keyword evidence="6" id="KW-0732">Signal</keyword>
<dbReference type="EMBL" id="QWIS01000234">
    <property type="protein sequence ID" value="RMZ00656.1"/>
    <property type="molecule type" value="Genomic_DNA"/>
</dbReference>
<evidence type="ECO:0000313" key="10">
    <source>
        <dbReference type="Proteomes" id="UP000280598"/>
    </source>
</evidence>
<dbReference type="InterPro" id="IPR003172">
    <property type="entry name" value="ML_dom"/>
</dbReference>
<feature type="domain" description="MD-2-related lipid-recognition" evidence="8">
    <location>
        <begin position="86"/>
        <end position="208"/>
    </location>
</feature>
<dbReference type="InterPro" id="IPR033917">
    <property type="entry name" value="ML_PG-PI_TP"/>
</dbReference>
<dbReference type="FunFam" id="2.60.40.770:FF:000004">
    <property type="entry name" value="Phosphatidylglycerol/phosphatidylinositol transfer protein"/>
    <property type="match status" value="1"/>
</dbReference>
<keyword evidence="5" id="KW-0813">Transport</keyword>
<evidence type="ECO:0000256" key="4">
    <source>
        <dbReference type="ARBA" id="ARBA00016056"/>
    </source>
</evidence>
<evidence type="ECO:0000313" key="9">
    <source>
        <dbReference type="EMBL" id="RMZ00656.1"/>
    </source>
</evidence>
<reference evidence="9 10" key="1">
    <citation type="journal article" date="2018" name="BMC Genomics">
        <title>Genomic evidence for intraspecific hybridization in a clonal and extremely halotolerant yeast.</title>
        <authorList>
            <person name="Gostincar C."/>
            <person name="Stajich J.E."/>
            <person name="Zupancic J."/>
            <person name="Zalar P."/>
            <person name="Gunde-Cimerman N."/>
        </authorList>
    </citation>
    <scope>NUCLEOTIDE SEQUENCE [LARGE SCALE GENOMIC DNA]</scope>
    <source>
        <strain evidence="9 10">EXF-562</strain>
    </source>
</reference>
<dbReference type="Gene3D" id="2.60.40.770">
    <property type="match status" value="1"/>
</dbReference>
<dbReference type="SUPFAM" id="SSF81296">
    <property type="entry name" value="E set domains"/>
    <property type="match status" value="1"/>
</dbReference>
<evidence type="ECO:0000256" key="1">
    <source>
        <dbReference type="ARBA" id="ARBA00002053"/>
    </source>
</evidence>
<proteinExistence type="inferred from homology"/>
<evidence type="ECO:0000259" key="8">
    <source>
        <dbReference type="SMART" id="SM00737"/>
    </source>
</evidence>
<dbReference type="InterPro" id="IPR039670">
    <property type="entry name" value="NPC2-like"/>
</dbReference>
<dbReference type="Proteomes" id="UP000280598">
    <property type="component" value="Unassembled WGS sequence"/>
</dbReference>
<name>A0A3M7GHK7_HORWE</name>
<keyword evidence="7" id="KW-0445">Lipid transport</keyword>
<accession>A0A3M7GHK7</accession>
<dbReference type="InterPro" id="IPR014756">
    <property type="entry name" value="Ig_E-set"/>
</dbReference>
<evidence type="ECO:0000256" key="2">
    <source>
        <dbReference type="ARBA" id="ARBA00006370"/>
    </source>
</evidence>
<dbReference type="PANTHER" id="PTHR11306">
    <property type="entry name" value="NIEMANN PICK TYPE C2 PROTEIN NPC2-RELATED"/>
    <property type="match status" value="1"/>
</dbReference>
<comment type="similarity">
    <text evidence="2">Belongs to the NPC2 family.</text>
</comment>